<evidence type="ECO:0000256" key="1">
    <source>
        <dbReference type="SAM" id="Phobius"/>
    </source>
</evidence>
<dbReference type="AlphaFoldDB" id="K2QES8"/>
<dbReference type="InterPro" id="IPR041208">
    <property type="entry name" value="Cap15"/>
</dbReference>
<evidence type="ECO:0000313" key="4">
    <source>
        <dbReference type="Proteomes" id="UP000007360"/>
    </source>
</evidence>
<dbReference type="RefSeq" id="WP_004029988.1">
    <property type="nucleotide sequence ID" value="NZ_AMPO01000002.1"/>
</dbReference>
<dbReference type="Pfam" id="PF18153">
    <property type="entry name" value="Cap15_CD_rec"/>
    <property type="match status" value="1"/>
</dbReference>
<dbReference type="Proteomes" id="UP000007360">
    <property type="component" value="Unassembled WGS sequence"/>
</dbReference>
<keyword evidence="4" id="KW-1185">Reference proteome</keyword>
<feature type="transmembrane region" description="Helical" evidence="1">
    <location>
        <begin position="12"/>
        <end position="36"/>
    </location>
</feature>
<dbReference type="OrthoDB" id="142730at2157"/>
<keyword evidence="1" id="KW-1133">Transmembrane helix</keyword>
<dbReference type="EMBL" id="AMPO01000002">
    <property type="protein sequence ID" value="EKF86596.1"/>
    <property type="molecule type" value="Genomic_DNA"/>
</dbReference>
<keyword evidence="1" id="KW-0812">Transmembrane</keyword>
<gene>
    <name evidence="3" type="ORF">A994_03908</name>
</gene>
<organism evidence="3 4">
    <name type="scientific">Methanobacterium formicicum (strain DSM 3637 / PP1)</name>
    <dbReference type="NCBI Taxonomy" id="1204725"/>
    <lineage>
        <taxon>Archaea</taxon>
        <taxon>Methanobacteriati</taxon>
        <taxon>Methanobacteriota</taxon>
        <taxon>Methanomada group</taxon>
        <taxon>Methanobacteria</taxon>
        <taxon>Methanobacteriales</taxon>
        <taxon>Methanobacteriaceae</taxon>
        <taxon>Methanobacterium</taxon>
    </lineage>
</organism>
<evidence type="ECO:0000313" key="3">
    <source>
        <dbReference type="EMBL" id="EKF86596.1"/>
    </source>
</evidence>
<feature type="transmembrane region" description="Helical" evidence="1">
    <location>
        <begin position="48"/>
        <end position="68"/>
    </location>
</feature>
<reference evidence="3 4" key="1">
    <citation type="journal article" date="2012" name="J. Bacteriol.">
        <title>Draft genome sequence of Methanobacterium formicicum DSM 3637, an archaebacterium isolated from the methane producer amoeba Pelomyxa palustris.</title>
        <authorList>
            <person name="Gutierrez G."/>
        </authorList>
    </citation>
    <scope>NUCLEOTIDE SEQUENCE [LARGE SCALE GENOMIC DNA]</scope>
    <source>
        <strain evidence="4">DSM 3637 / PP1</strain>
    </source>
</reference>
<evidence type="ECO:0000259" key="2">
    <source>
        <dbReference type="Pfam" id="PF18153"/>
    </source>
</evidence>
<keyword evidence="1" id="KW-0472">Membrane</keyword>
<proteinExistence type="predicted"/>
<accession>K2QES8</accession>
<name>K2QES8_METFP</name>
<dbReference type="PATRIC" id="fig|1204725.3.peg.786"/>
<comment type="caution">
    <text evidence="3">The sequence shown here is derived from an EMBL/GenBank/DDBJ whole genome shotgun (WGS) entry which is preliminary data.</text>
</comment>
<protein>
    <recommendedName>
        <fullName evidence="2">CD-NTase-associated protein 15 domain-containing protein</fullName>
    </recommendedName>
</protein>
<sequence length="209" mass="23940">MHSYSTDSKERKYIPLILIGVSIVFSMVSIAIWHSLHFEGLLGQIHSVIGYIVDFSAILYYDILFWLFNDYLWKYCSFIPFCNIPNLNGKWEGIINSSFKDTETKERTIVTATMDINQKWQEMEIRFKSDNSESKTVTGAFFTKNSNAKELTYQYENNLVPTSDIETMHSHDGTGWITIASDLKSLEGKYYTGRDSSNNGGLSFTKVGK</sequence>
<feature type="domain" description="CD-NTase-associated protein 15" evidence="2">
    <location>
        <begin position="83"/>
        <end position="206"/>
    </location>
</feature>